<dbReference type="AlphaFoldDB" id="A0A7C9RI46"/>
<name>A0A7C9RI46_9BRAD</name>
<reference evidence="2" key="1">
    <citation type="submission" date="2020-02" db="EMBL/GenBank/DDBJ databases">
        <title>Draft genome sequence of Candidatus Afipia apatlaquensis IBT-C3, a potential strain for decolorization of textile dyes.</title>
        <authorList>
            <person name="Sanchez-Reyes A."/>
            <person name="Breton-Deval L."/>
            <person name="Mangelson H."/>
            <person name="Sanchez-Flores A."/>
        </authorList>
    </citation>
    <scope>NUCLEOTIDE SEQUENCE [LARGE SCALE GENOMIC DNA]</scope>
    <source>
        <strain evidence="2">IBT-C3</strain>
    </source>
</reference>
<gene>
    <name evidence="2" type="ORF">G4V63_23640</name>
</gene>
<dbReference type="Proteomes" id="UP000480266">
    <property type="component" value="Unassembled WGS sequence"/>
</dbReference>
<organism evidence="2 3">
    <name type="scientific">Candidatus Afipia apatlaquensis</name>
    <dbReference type="NCBI Taxonomy" id="2712852"/>
    <lineage>
        <taxon>Bacteria</taxon>
        <taxon>Pseudomonadati</taxon>
        <taxon>Pseudomonadota</taxon>
        <taxon>Alphaproteobacteria</taxon>
        <taxon>Hyphomicrobiales</taxon>
        <taxon>Nitrobacteraceae</taxon>
        <taxon>Afipia</taxon>
    </lineage>
</organism>
<evidence type="ECO:0000313" key="2">
    <source>
        <dbReference type="EMBL" id="NGX98085.1"/>
    </source>
</evidence>
<keyword evidence="3" id="KW-1185">Reference proteome</keyword>
<evidence type="ECO:0000313" key="3">
    <source>
        <dbReference type="Proteomes" id="UP000480266"/>
    </source>
</evidence>
<proteinExistence type="predicted"/>
<feature type="region of interest" description="Disordered" evidence="1">
    <location>
        <begin position="49"/>
        <end position="74"/>
    </location>
</feature>
<protein>
    <submittedName>
        <fullName evidence="2">Uncharacterized protein</fullName>
    </submittedName>
</protein>
<dbReference type="EMBL" id="JAAMRR010001198">
    <property type="protein sequence ID" value="NGX98085.1"/>
    <property type="molecule type" value="Genomic_DNA"/>
</dbReference>
<sequence length="74" mass="7732">MHISDIALECSRRCAQLALKCTNEEVATELNVLAVRLMVAAAKDAELLVDQPQTGDGQPPFPATAPVGSEPSAA</sequence>
<evidence type="ECO:0000256" key="1">
    <source>
        <dbReference type="SAM" id="MobiDB-lite"/>
    </source>
</evidence>
<accession>A0A7C9RI46</accession>
<comment type="caution">
    <text evidence="2">The sequence shown here is derived from an EMBL/GenBank/DDBJ whole genome shotgun (WGS) entry which is preliminary data.</text>
</comment>